<evidence type="ECO:0000313" key="1">
    <source>
        <dbReference type="EMBL" id="KAL2318037.1"/>
    </source>
</evidence>
<gene>
    <name evidence="1" type="ORF">Fmac_031913</name>
</gene>
<name>A0ABD1L3D5_9FABA</name>
<dbReference type="EMBL" id="JBGMDY010000011">
    <property type="protein sequence ID" value="KAL2318037.1"/>
    <property type="molecule type" value="Genomic_DNA"/>
</dbReference>
<dbReference type="AlphaFoldDB" id="A0ABD1L3D5"/>
<comment type="caution">
    <text evidence="1">The sequence shown here is derived from an EMBL/GenBank/DDBJ whole genome shotgun (WGS) entry which is preliminary data.</text>
</comment>
<evidence type="ECO:0000313" key="2">
    <source>
        <dbReference type="Proteomes" id="UP001603857"/>
    </source>
</evidence>
<proteinExistence type="predicted"/>
<dbReference type="Proteomes" id="UP001603857">
    <property type="component" value="Unassembled WGS sequence"/>
</dbReference>
<sequence length="53" mass="5974">MAILVLRGIIKSIPKCVLITMPCEDISCNQHNIHYVIVHLGLKDAIYEELKAL</sequence>
<protein>
    <submittedName>
        <fullName evidence="1">Uncharacterized protein</fullName>
    </submittedName>
</protein>
<keyword evidence="2" id="KW-1185">Reference proteome</keyword>
<accession>A0ABD1L3D5</accession>
<organism evidence="1 2">
    <name type="scientific">Flemingia macrophylla</name>
    <dbReference type="NCBI Taxonomy" id="520843"/>
    <lineage>
        <taxon>Eukaryota</taxon>
        <taxon>Viridiplantae</taxon>
        <taxon>Streptophyta</taxon>
        <taxon>Embryophyta</taxon>
        <taxon>Tracheophyta</taxon>
        <taxon>Spermatophyta</taxon>
        <taxon>Magnoliopsida</taxon>
        <taxon>eudicotyledons</taxon>
        <taxon>Gunneridae</taxon>
        <taxon>Pentapetalae</taxon>
        <taxon>rosids</taxon>
        <taxon>fabids</taxon>
        <taxon>Fabales</taxon>
        <taxon>Fabaceae</taxon>
        <taxon>Papilionoideae</taxon>
        <taxon>50 kb inversion clade</taxon>
        <taxon>NPAAA clade</taxon>
        <taxon>indigoferoid/millettioid clade</taxon>
        <taxon>Phaseoleae</taxon>
        <taxon>Flemingia</taxon>
    </lineage>
</organism>
<reference evidence="1 2" key="1">
    <citation type="submission" date="2024-08" db="EMBL/GenBank/DDBJ databases">
        <title>Insights into the chromosomal genome structure of Flemingia macrophylla.</title>
        <authorList>
            <person name="Ding Y."/>
            <person name="Zhao Y."/>
            <person name="Bi W."/>
            <person name="Wu M."/>
            <person name="Zhao G."/>
            <person name="Gong Y."/>
            <person name="Li W."/>
            <person name="Zhang P."/>
        </authorList>
    </citation>
    <scope>NUCLEOTIDE SEQUENCE [LARGE SCALE GENOMIC DNA]</scope>
    <source>
        <strain evidence="1">DYQJB</strain>
        <tissue evidence="1">Leaf</tissue>
    </source>
</reference>